<accession>A0A1V4SUG9</accession>
<feature type="compositionally biased region" description="Basic and acidic residues" evidence="1">
    <location>
        <begin position="1"/>
        <end position="32"/>
    </location>
</feature>
<evidence type="ECO:0000313" key="3">
    <source>
        <dbReference type="Proteomes" id="UP000191448"/>
    </source>
</evidence>
<dbReference type="EMBL" id="LTAY01000044">
    <property type="protein sequence ID" value="OPX47553.1"/>
    <property type="molecule type" value="Genomic_DNA"/>
</dbReference>
<protein>
    <submittedName>
        <fullName evidence="2">Uncharacterized protein</fullName>
    </submittedName>
</protein>
<evidence type="ECO:0000256" key="1">
    <source>
        <dbReference type="SAM" id="MobiDB-lite"/>
    </source>
</evidence>
<comment type="caution">
    <text evidence="2">The sequence shown here is derived from an EMBL/GenBank/DDBJ whole genome shotgun (WGS) entry which is preliminary data.</text>
</comment>
<reference evidence="2 3" key="1">
    <citation type="submission" date="2016-02" db="EMBL/GenBank/DDBJ databases">
        <title>Genome sequence of Clostridium thermobutyricum DSM 4928.</title>
        <authorList>
            <person name="Poehlein A."/>
            <person name="Daniel R."/>
        </authorList>
    </citation>
    <scope>NUCLEOTIDE SEQUENCE [LARGE SCALE GENOMIC DNA]</scope>
    <source>
        <strain evidence="2 3">DSM 4928</strain>
    </source>
</reference>
<dbReference type="RefSeq" id="WP_002597234.1">
    <property type="nucleotide sequence ID" value="NZ_LTAY01000044.1"/>
</dbReference>
<feature type="region of interest" description="Disordered" evidence="1">
    <location>
        <begin position="1"/>
        <end position="52"/>
    </location>
</feature>
<proteinExistence type="predicted"/>
<sequence length="52" mass="6152">MSKENENKIENFDQILEEEKKFNPEDPCDPSHPDYPWVPCGVKKDKKDESDK</sequence>
<dbReference type="Proteomes" id="UP000191448">
    <property type="component" value="Unassembled WGS sequence"/>
</dbReference>
<dbReference type="AlphaFoldDB" id="A0A1V4SUG9"/>
<evidence type="ECO:0000313" key="2">
    <source>
        <dbReference type="EMBL" id="OPX47553.1"/>
    </source>
</evidence>
<feature type="compositionally biased region" description="Basic and acidic residues" evidence="1">
    <location>
        <begin position="42"/>
        <end position="52"/>
    </location>
</feature>
<gene>
    <name evidence="2" type="ORF">CLTHE_17700</name>
</gene>
<organism evidence="2 3">
    <name type="scientific">Clostridium thermobutyricum DSM 4928</name>
    <dbReference type="NCBI Taxonomy" id="1121339"/>
    <lineage>
        <taxon>Bacteria</taxon>
        <taxon>Bacillati</taxon>
        <taxon>Bacillota</taxon>
        <taxon>Clostridia</taxon>
        <taxon>Eubacteriales</taxon>
        <taxon>Clostridiaceae</taxon>
        <taxon>Clostridium</taxon>
    </lineage>
</organism>
<name>A0A1V4SUG9_9CLOT</name>